<gene>
    <name evidence="1" type="ORF">CEXT_131331</name>
</gene>
<name>A0AAV4UB15_CAEEX</name>
<protein>
    <submittedName>
        <fullName evidence="1">Uncharacterized protein</fullName>
    </submittedName>
</protein>
<keyword evidence="2" id="KW-1185">Reference proteome</keyword>
<reference evidence="1 2" key="1">
    <citation type="submission" date="2021-06" db="EMBL/GenBank/DDBJ databases">
        <title>Caerostris extrusa draft genome.</title>
        <authorList>
            <person name="Kono N."/>
            <person name="Arakawa K."/>
        </authorList>
    </citation>
    <scope>NUCLEOTIDE SEQUENCE [LARGE SCALE GENOMIC DNA]</scope>
</reference>
<accession>A0AAV4UB15</accession>
<evidence type="ECO:0000313" key="1">
    <source>
        <dbReference type="EMBL" id="GIY54989.1"/>
    </source>
</evidence>
<dbReference type="Proteomes" id="UP001054945">
    <property type="component" value="Unassembled WGS sequence"/>
</dbReference>
<organism evidence="1 2">
    <name type="scientific">Caerostris extrusa</name>
    <name type="common">Bark spider</name>
    <name type="synonym">Caerostris bankana</name>
    <dbReference type="NCBI Taxonomy" id="172846"/>
    <lineage>
        <taxon>Eukaryota</taxon>
        <taxon>Metazoa</taxon>
        <taxon>Ecdysozoa</taxon>
        <taxon>Arthropoda</taxon>
        <taxon>Chelicerata</taxon>
        <taxon>Arachnida</taxon>
        <taxon>Araneae</taxon>
        <taxon>Araneomorphae</taxon>
        <taxon>Entelegynae</taxon>
        <taxon>Araneoidea</taxon>
        <taxon>Araneidae</taxon>
        <taxon>Caerostris</taxon>
    </lineage>
</organism>
<proteinExistence type="predicted"/>
<comment type="caution">
    <text evidence="1">The sequence shown here is derived from an EMBL/GenBank/DDBJ whole genome shotgun (WGS) entry which is preliminary data.</text>
</comment>
<dbReference type="AlphaFoldDB" id="A0AAV4UB15"/>
<sequence>MVVFTCRLHGRTVCSGQPKYSLKLSFSESILGVKIGALQSEVREYVSSLHSRQICGSRVLIADRSVDLVY</sequence>
<dbReference type="EMBL" id="BPLR01012588">
    <property type="protein sequence ID" value="GIY54989.1"/>
    <property type="molecule type" value="Genomic_DNA"/>
</dbReference>
<evidence type="ECO:0000313" key="2">
    <source>
        <dbReference type="Proteomes" id="UP001054945"/>
    </source>
</evidence>